<keyword evidence="1" id="KW-1133">Transmembrane helix</keyword>
<comment type="caution">
    <text evidence="2">The sequence shown here is derived from an EMBL/GenBank/DDBJ whole genome shotgun (WGS) entry which is preliminary data.</text>
</comment>
<evidence type="ECO:0000313" key="2">
    <source>
        <dbReference type="EMBL" id="KAG2087199.1"/>
    </source>
</evidence>
<feature type="transmembrane region" description="Helical" evidence="1">
    <location>
        <begin position="44"/>
        <end position="75"/>
    </location>
</feature>
<organism evidence="2 3">
    <name type="scientific">Suillus discolor</name>
    <dbReference type="NCBI Taxonomy" id="1912936"/>
    <lineage>
        <taxon>Eukaryota</taxon>
        <taxon>Fungi</taxon>
        <taxon>Dikarya</taxon>
        <taxon>Basidiomycota</taxon>
        <taxon>Agaricomycotina</taxon>
        <taxon>Agaricomycetes</taxon>
        <taxon>Agaricomycetidae</taxon>
        <taxon>Boletales</taxon>
        <taxon>Suillineae</taxon>
        <taxon>Suillaceae</taxon>
        <taxon>Suillus</taxon>
    </lineage>
</organism>
<protein>
    <submittedName>
        <fullName evidence="2">Uncharacterized protein</fullName>
    </submittedName>
</protein>
<name>A0A9P7JM38_9AGAM</name>
<sequence length="203" mass="22091">MRDGGLGVAGVGASLVNVVGSNILTPRVATVYCVRPSLVGMGRFSLLALLAHPALLTPCVIIINVVVIVGFAACIRIGGRVRINGLVVGIRVGRVRSDGLVIGIRVGRVGSDGLVIGIRVVRVRGAGGMGKWEGRRREKTRCTKINRVRCIRRIAKVNRVRLIRCIRCIGHPKPGFKMTNEVGGKFLAFSQRSMFFDQFWCRM</sequence>
<dbReference type="RefSeq" id="XP_041285133.1">
    <property type="nucleotide sequence ID" value="XM_041439306.1"/>
</dbReference>
<keyword evidence="3" id="KW-1185">Reference proteome</keyword>
<accession>A0A9P7JM38</accession>
<keyword evidence="1" id="KW-0812">Transmembrane</keyword>
<dbReference type="AlphaFoldDB" id="A0A9P7JM38"/>
<dbReference type="Proteomes" id="UP000823399">
    <property type="component" value="Unassembled WGS sequence"/>
</dbReference>
<proteinExistence type="predicted"/>
<keyword evidence="1" id="KW-0472">Membrane</keyword>
<reference evidence="2" key="1">
    <citation type="journal article" date="2020" name="New Phytol.">
        <title>Comparative genomics reveals dynamic genome evolution in host specialist ectomycorrhizal fungi.</title>
        <authorList>
            <person name="Lofgren L.A."/>
            <person name="Nguyen N.H."/>
            <person name="Vilgalys R."/>
            <person name="Ruytinx J."/>
            <person name="Liao H.L."/>
            <person name="Branco S."/>
            <person name="Kuo A."/>
            <person name="LaButti K."/>
            <person name="Lipzen A."/>
            <person name="Andreopoulos W."/>
            <person name="Pangilinan J."/>
            <person name="Riley R."/>
            <person name="Hundley H."/>
            <person name="Na H."/>
            <person name="Barry K."/>
            <person name="Grigoriev I.V."/>
            <person name="Stajich J.E."/>
            <person name="Kennedy P.G."/>
        </authorList>
    </citation>
    <scope>NUCLEOTIDE SEQUENCE</scope>
    <source>
        <strain evidence="2">FC423</strain>
    </source>
</reference>
<gene>
    <name evidence="2" type="ORF">F5147DRAFT_728142</name>
</gene>
<evidence type="ECO:0000256" key="1">
    <source>
        <dbReference type="SAM" id="Phobius"/>
    </source>
</evidence>
<evidence type="ECO:0000313" key="3">
    <source>
        <dbReference type="Proteomes" id="UP000823399"/>
    </source>
</evidence>
<dbReference type="GeneID" id="64701565"/>
<dbReference type="EMBL" id="JABBWM010000135">
    <property type="protein sequence ID" value="KAG2087199.1"/>
    <property type="molecule type" value="Genomic_DNA"/>
</dbReference>